<keyword evidence="1" id="KW-1133">Transmembrane helix</keyword>
<accession>A0AAD5K4X9</accession>
<gene>
    <name evidence="2" type="ORF">BDA99DRAFT_522406</name>
</gene>
<dbReference type="EMBL" id="JAIXMP010000031">
    <property type="protein sequence ID" value="KAI9251015.1"/>
    <property type="molecule type" value="Genomic_DNA"/>
</dbReference>
<keyword evidence="1" id="KW-0812">Transmembrane</keyword>
<dbReference type="AlphaFoldDB" id="A0AAD5K4X9"/>
<feature type="transmembrane region" description="Helical" evidence="1">
    <location>
        <begin position="31"/>
        <end position="52"/>
    </location>
</feature>
<proteinExistence type="predicted"/>
<organism evidence="2 3">
    <name type="scientific">Phascolomyces articulosus</name>
    <dbReference type="NCBI Taxonomy" id="60185"/>
    <lineage>
        <taxon>Eukaryota</taxon>
        <taxon>Fungi</taxon>
        <taxon>Fungi incertae sedis</taxon>
        <taxon>Mucoromycota</taxon>
        <taxon>Mucoromycotina</taxon>
        <taxon>Mucoromycetes</taxon>
        <taxon>Mucorales</taxon>
        <taxon>Lichtheimiaceae</taxon>
        <taxon>Phascolomyces</taxon>
    </lineage>
</organism>
<protein>
    <submittedName>
        <fullName evidence="2">Uncharacterized protein</fullName>
    </submittedName>
</protein>
<reference evidence="2" key="2">
    <citation type="submission" date="2023-02" db="EMBL/GenBank/DDBJ databases">
        <authorList>
            <consortium name="DOE Joint Genome Institute"/>
            <person name="Mondo S.J."/>
            <person name="Chang Y."/>
            <person name="Wang Y."/>
            <person name="Ahrendt S."/>
            <person name="Andreopoulos W."/>
            <person name="Barry K."/>
            <person name="Beard J."/>
            <person name="Benny G.L."/>
            <person name="Blankenship S."/>
            <person name="Bonito G."/>
            <person name="Cuomo C."/>
            <person name="Desiro A."/>
            <person name="Gervers K.A."/>
            <person name="Hundley H."/>
            <person name="Kuo A."/>
            <person name="LaButti K."/>
            <person name="Lang B.F."/>
            <person name="Lipzen A."/>
            <person name="O'Donnell K."/>
            <person name="Pangilinan J."/>
            <person name="Reynolds N."/>
            <person name="Sandor L."/>
            <person name="Smith M.W."/>
            <person name="Tsang A."/>
            <person name="Grigoriev I.V."/>
            <person name="Stajich J.E."/>
            <person name="Spatafora J.W."/>
        </authorList>
    </citation>
    <scope>NUCLEOTIDE SEQUENCE</scope>
    <source>
        <strain evidence="2">RSA 2281</strain>
    </source>
</reference>
<reference evidence="2" key="1">
    <citation type="journal article" date="2022" name="IScience">
        <title>Evolution of zygomycete secretomes and the origins of terrestrial fungal ecologies.</title>
        <authorList>
            <person name="Chang Y."/>
            <person name="Wang Y."/>
            <person name="Mondo S."/>
            <person name="Ahrendt S."/>
            <person name="Andreopoulos W."/>
            <person name="Barry K."/>
            <person name="Beard J."/>
            <person name="Benny G.L."/>
            <person name="Blankenship S."/>
            <person name="Bonito G."/>
            <person name="Cuomo C."/>
            <person name="Desiro A."/>
            <person name="Gervers K.A."/>
            <person name="Hundley H."/>
            <person name="Kuo A."/>
            <person name="LaButti K."/>
            <person name="Lang B.F."/>
            <person name="Lipzen A."/>
            <person name="O'Donnell K."/>
            <person name="Pangilinan J."/>
            <person name="Reynolds N."/>
            <person name="Sandor L."/>
            <person name="Smith M.E."/>
            <person name="Tsang A."/>
            <person name="Grigoriev I.V."/>
            <person name="Stajich J.E."/>
            <person name="Spatafora J.W."/>
        </authorList>
    </citation>
    <scope>NUCLEOTIDE SEQUENCE</scope>
    <source>
        <strain evidence="2">RSA 2281</strain>
    </source>
</reference>
<evidence type="ECO:0000256" key="1">
    <source>
        <dbReference type="SAM" id="Phobius"/>
    </source>
</evidence>
<sequence length="56" mass="6503">MLVYKLNLLPFLIHLIITLQAIVSSESNTQAVFFSVIYLGGTYVVMSVYYYIYIYI</sequence>
<evidence type="ECO:0000313" key="3">
    <source>
        <dbReference type="Proteomes" id="UP001209540"/>
    </source>
</evidence>
<evidence type="ECO:0000313" key="2">
    <source>
        <dbReference type="EMBL" id="KAI9251015.1"/>
    </source>
</evidence>
<keyword evidence="3" id="KW-1185">Reference proteome</keyword>
<dbReference type="Proteomes" id="UP001209540">
    <property type="component" value="Unassembled WGS sequence"/>
</dbReference>
<name>A0AAD5K4X9_9FUNG</name>
<keyword evidence="1" id="KW-0472">Membrane</keyword>
<feature type="non-terminal residue" evidence="2">
    <location>
        <position position="56"/>
    </location>
</feature>
<comment type="caution">
    <text evidence="2">The sequence shown here is derived from an EMBL/GenBank/DDBJ whole genome shotgun (WGS) entry which is preliminary data.</text>
</comment>